<dbReference type="Proteomes" id="UP000320431">
    <property type="component" value="Unassembled WGS sequence"/>
</dbReference>
<proteinExistence type="predicted"/>
<evidence type="ECO:0000313" key="2">
    <source>
        <dbReference type="EMBL" id="KAB8193906.1"/>
    </source>
</evidence>
<evidence type="ECO:0000313" key="3">
    <source>
        <dbReference type="Proteomes" id="UP000320431"/>
    </source>
</evidence>
<dbReference type="PANTHER" id="PTHR43236:SF2">
    <property type="entry name" value="BLL0069 PROTEIN"/>
    <property type="match status" value="1"/>
</dbReference>
<dbReference type="InterPro" id="IPR010359">
    <property type="entry name" value="IrrE_HExxH"/>
</dbReference>
<dbReference type="PANTHER" id="PTHR43236">
    <property type="entry name" value="ANTITOXIN HIGA1"/>
    <property type="match status" value="1"/>
</dbReference>
<reference evidence="2 3" key="1">
    <citation type="submission" date="2019-10" db="EMBL/GenBank/DDBJ databases">
        <title>Lysobacter alkalisoli sp. nov., isolated from saline-alkaline soil.</title>
        <authorList>
            <person name="Sun J.-Q."/>
        </authorList>
    </citation>
    <scope>NUCLEOTIDE SEQUENCE [LARGE SCALE GENOMIC DNA]</scope>
    <source>
        <strain evidence="2 3">KCTC 42381</strain>
    </source>
</reference>
<dbReference type="InterPro" id="IPR052345">
    <property type="entry name" value="Rad_response_metalloprotease"/>
</dbReference>
<organism evidence="2 3">
    <name type="scientific">Marilutibacter maris</name>
    <dbReference type="NCBI Taxonomy" id="1605891"/>
    <lineage>
        <taxon>Bacteria</taxon>
        <taxon>Pseudomonadati</taxon>
        <taxon>Pseudomonadota</taxon>
        <taxon>Gammaproteobacteria</taxon>
        <taxon>Lysobacterales</taxon>
        <taxon>Lysobacteraceae</taxon>
        <taxon>Marilutibacter</taxon>
    </lineage>
</organism>
<feature type="domain" description="IrrE N-terminal-like" evidence="1">
    <location>
        <begin position="44"/>
        <end position="162"/>
    </location>
</feature>
<name>A0A508AYG4_9GAMM</name>
<accession>A0A508AYG4</accession>
<sequence>MALVRRVGVHQAPSHELELAMSRLAHSDLLRTPVDVYSVAEFLGLEVQEEVMDDELSGYIEPRKSGWVIGVNSYHHPNRQRFTVAHEIAHFLLHKPKERHLDVTFARRSGGRNKMEAEADSFAANLLMPESEVRDLISGGETSLDRIAGRFGVSVMAAKYRAQSLGYKVR</sequence>
<protein>
    <submittedName>
        <fullName evidence="2">ImmA/IrrE family metallo-endopeptidase</fullName>
    </submittedName>
</protein>
<gene>
    <name evidence="2" type="ORF">FKV24_006085</name>
</gene>
<dbReference type="AlphaFoldDB" id="A0A508AYG4"/>
<dbReference type="Gene3D" id="1.10.10.2910">
    <property type="match status" value="1"/>
</dbReference>
<dbReference type="EMBL" id="VICD02000086">
    <property type="protein sequence ID" value="KAB8193906.1"/>
    <property type="molecule type" value="Genomic_DNA"/>
</dbReference>
<comment type="caution">
    <text evidence="2">The sequence shown here is derived from an EMBL/GenBank/DDBJ whole genome shotgun (WGS) entry which is preliminary data.</text>
</comment>
<evidence type="ECO:0000259" key="1">
    <source>
        <dbReference type="Pfam" id="PF06114"/>
    </source>
</evidence>
<dbReference type="Pfam" id="PF06114">
    <property type="entry name" value="Peptidase_M78"/>
    <property type="match status" value="1"/>
</dbReference>